<name>A0A4C1U8H6_EUMVA</name>
<gene>
    <name evidence="1" type="ORF">EVAR_13899_1</name>
</gene>
<dbReference type="Proteomes" id="UP000299102">
    <property type="component" value="Unassembled WGS sequence"/>
</dbReference>
<dbReference type="EMBL" id="BGZK01000142">
    <property type="protein sequence ID" value="GBP22619.1"/>
    <property type="molecule type" value="Genomic_DNA"/>
</dbReference>
<sequence>MHLNCVALQNTVRRRPRLGAFLCVRVKRPTIRRTASRARSATRSCADGVALRVSLHRLNRFVVATKSTLLSPYNATSDYGALQCA</sequence>
<accession>A0A4C1U8H6</accession>
<evidence type="ECO:0000313" key="1">
    <source>
        <dbReference type="EMBL" id="GBP22619.1"/>
    </source>
</evidence>
<protein>
    <submittedName>
        <fullName evidence="1">Uncharacterized protein</fullName>
    </submittedName>
</protein>
<comment type="caution">
    <text evidence="1">The sequence shown here is derived from an EMBL/GenBank/DDBJ whole genome shotgun (WGS) entry which is preliminary data.</text>
</comment>
<proteinExistence type="predicted"/>
<organism evidence="1 2">
    <name type="scientific">Eumeta variegata</name>
    <name type="common">Bagworm moth</name>
    <name type="synonym">Eumeta japonica</name>
    <dbReference type="NCBI Taxonomy" id="151549"/>
    <lineage>
        <taxon>Eukaryota</taxon>
        <taxon>Metazoa</taxon>
        <taxon>Ecdysozoa</taxon>
        <taxon>Arthropoda</taxon>
        <taxon>Hexapoda</taxon>
        <taxon>Insecta</taxon>
        <taxon>Pterygota</taxon>
        <taxon>Neoptera</taxon>
        <taxon>Endopterygota</taxon>
        <taxon>Lepidoptera</taxon>
        <taxon>Glossata</taxon>
        <taxon>Ditrysia</taxon>
        <taxon>Tineoidea</taxon>
        <taxon>Psychidae</taxon>
        <taxon>Oiketicinae</taxon>
        <taxon>Eumeta</taxon>
    </lineage>
</organism>
<dbReference type="AlphaFoldDB" id="A0A4C1U8H6"/>
<evidence type="ECO:0000313" key="2">
    <source>
        <dbReference type="Proteomes" id="UP000299102"/>
    </source>
</evidence>
<keyword evidence="2" id="KW-1185">Reference proteome</keyword>
<reference evidence="1 2" key="1">
    <citation type="journal article" date="2019" name="Commun. Biol.">
        <title>The bagworm genome reveals a unique fibroin gene that provides high tensile strength.</title>
        <authorList>
            <person name="Kono N."/>
            <person name="Nakamura H."/>
            <person name="Ohtoshi R."/>
            <person name="Tomita M."/>
            <person name="Numata K."/>
            <person name="Arakawa K."/>
        </authorList>
    </citation>
    <scope>NUCLEOTIDE SEQUENCE [LARGE SCALE GENOMIC DNA]</scope>
</reference>